<sequence length="193" mass="22112">MERAEYGDVEGKFDPGGFCCQNGIVAERDERKTLERYPSPAEDKDPDTQDYLGNRSFAIIMLENTCKNWTQKVTTRWCGIMGELSNSKKEEFGPEQVLTFDVAAGRVVKESVKMESNRNKKKMESKKLAESRRMMNLTKDNFRYLLTCWSCSRIFDPGGMFLGKAPTKRMVSWNFDLKSGRNVSRRNVPGCTC</sequence>
<organism evidence="2 3">
    <name type="scientific">Gigaspora margarita</name>
    <dbReference type="NCBI Taxonomy" id="4874"/>
    <lineage>
        <taxon>Eukaryota</taxon>
        <taxon>Fungi</taxon>
        <taxon>Fungi incertae sedis</taxon>
        <taxon>Mucoromycota</taxon>
        <taxon>Glomeromycotina</taxon>
        <taxon>Glomeromycetes</taxon>
        <taxon>Diversisporales</taxon>
        <taxon>Gigasporaceae</taxon>
        <taxon>Gigaspora</taxon>
    </lineage>
</organism>
<proteinExistence type="predicted"/>
<protein>
    <submittedName>
        <fullName evidence="2">Uncharacterized protein</fullName>
    </submittedName>
</protein>
<dbReference type="AlphaFoldDB" id="A0A8H3XGD8"/>
<feature type="region of interest" description="Disordered" evidence="1">
    <location>
        <begin position="30"/>
        <end position="49"/>
    </location>
</feature>
<reference evidence="2 3" key="1">
    <citation type="journal article" date="2019" name="Environ. Microbiol.">
        <title>At the nexus of three kingdoms: the genome of the mycorrhizal fungus Gigaspora margarita provides insights into plant, endobacterial and fungal interactions.</title>
        <authorList>
            <person name="Venice F."/>
            <person name="Ghignone S."/>
            <person name="Salvioli di Fossalunga A."/>
            <person name="Amselem J."/>
            <person name="Novero M."/>
            <person name="Xianan X."/>
            <person name="Sedzielewska Toro K."/>
            <person name="Morin E."/>
            <person name="Lipzen A."/>
            <person name="Grigoriev I.V."/>
            <person name="Henrissat B."/>
            <person name="Martin F.M."/>
            <person name="Bonfante P."/>
        </authorList>
    </citation>
    <scope>NUCLEOTIDE SEQUENCE [LARGE SCALE GENOMIC DNA]</scope>
    <source>
        <strain evidence="2 3">BEG34</strain>
    </source>
</reference>
<accession>A0A8H3XGD8</accession>
<feature type="compositionally biased region" description="Basic and acidic residues" evidence="1">
    <location>
        <begin position="30"/>
        <end position="47"/>
    </location>
</feature>
<name>A0A8H3XGD8_GIGMA</name>
<comment type="caution">
    <text evidence="2">The sequence shown here is derived from an EMBL/GenBank/DDBJ whole genome shotgun (WGS) entry which is preliminary data.</text>
</comment>
<evidence type="ECO:0000313" key="3">
    <source>
        <dbReference type="Proteomes" id="UP000439903"/>
    </source>
</evidence>
<evidence type="ECO:0000313" key="2">
    <source>
        <dbReference type="EMBL" id="KAF0463231.1"/>
    </source>
</evidence>
<dbReference type="Proteomes" id="UP000439903">
    <property type="component" value="Unassembled WGS sequence"/>
</dbReference>
<dbReference type="EMBL" id="WTPW01001005">
    <property type="protein sequence ID" value="KAF0463231.1"/>
    <property type="molecule type" value="Genomic_DNA"/>
</dbReference>
<dbReference type="OrthoDB" id="10558349at2759"/>
<gene>
    <name evidence="2" type="ORF">F8M41_000205</name>
</gene>
<evidence type="ECO:0000256" key="1">
    <source>
        <dbReference type="SAM" id="MobiDB-lite"/>
    </source>
</evidence>
<keyword evidence="3" id="KW-1185">Reference proteome</keyword>